<evidence type="ECO:0000313" key="1">
    <source>
        <dbReference type="EMBL" id="MQL96451.1"/>
    </source>
</evidence>
<keyword evidence="2" id="KW-1185">Reference proteome</keyword>
<dbReference type="EMBL" id="NMUH01001920">
    <property type="protein sequence ID" value="MQL96451.1"/>
    <property type="molecule type" value="Genomic_DNA"/>
</dbReference>
<proteinExistence type="predicted"/>
<dbReference type="OrthoDB" id="1938621at2759"/>
<sequence>MASSRSLLRRLAPSLYGRIGQSHHHRKLLCSATLRDPSPSPAQDEGVHMTENCIRVRSPSLFSSLSVNSFPPLLVVPTELFLDAVLFTEETRTCKACNPSFFVSHLGEDEPSSLQPTT</sequence>
<gene>
    <name evidence="1" type="ORF">Taro_029127</name>
</gene>
<accession>A0A843VI69</accession>
<reference evidence="1" key="1">
    <citation type="submission" date="2017-07" db="EMBL/GenBank/DDBJ databases">
        <title>Taro Niue Genome Assembly and Annotation.</title>
        <authorList>
            <person name="Atibalentja N."/>
            <person name="Keating K."/>
            <person name="Fields C.J."/>
        </authorList>
    </citation>
    <scope>NUCLEOTIDE SEQUENCE</scope>
    <source>
        <strain evidence="1">Niue_2</strain>
        <tissue evidence="1">Leaf</tissue>
    </source>
</reference>
<protein>
    <submittedName>
        <fullName evidence="1">Uncharacterized protein</fullName>
    </submittedName>
</protein>
<evidence type="ECO:0000313" key="2">
    <source>
        <dbReference type="Proteomes" id="UP000652761"/>
    </source>
</evidence>
<organism evidence="1 2">
    <name type="scientific">Colocasia esculenta</name>
    <name type="common">Wild taro</name>
    <name type="synonym">Arum esculentum</name>
    <dbReference type="NCBI Taxonomy" id="4460"/>
    <lineage>
        <taxon>Eukaryota</taxon>
        <taxon>Viridiplantae</taxon>
        <taxon>Streptophyta</taxon>
        <taxon>Embryophyta</taxon>
        <taxon>Tracheophyta</taxon>
        <taxon>Spermatophyta</taxon>
        <taxon>Magnoliopsida</taxon>
        <taxon>Liliopsida</taxon>
        <taxon>Araceae</taxon>
        <taxon>Aroideae</taxon>
        <taxon>Colocasieae</taxon>
        <taxon>Colocasia</taxon>
    </lineage>
</organism>
<name>A0A843VI69_COLES</name>
<dbReference type="Proteomes" id="UP000652761">
    <property type="component" value="Unassembled WGS sequence"/>
</dbReference>
<dbReference type="AlphaFoldDB" id="A0A843VI69"/>
<comment type="caution">
    <text evidence="1">The sequence shown here is derived from an EMBL/GenBank/DDBJ whole genome shotgun (WGS) entry which is preliminary data.</text>
</comment>